<feature type="compositionally biased region" description="Basic and acidic residues" evidence="1">
    <location>
        <begin position="143"/>
        <end position="152"/>
    </location>
</feature>
<name>A0A4D9CXX6_9STRA</name>
<dbReference type="EMBL" id="SDOX01000020">
    <property type="protein sequence ID" value="TFJ84130.1"/>
    <property type="molecule type" value="Genomic_DNA"/>
</dbReference>
<evidence type="ECO:0000256" key="1">
    <source>
        <dbReference type="SAM" id="MobiDB-lite"/>
    </source>
</evidence>
<dbReference type="OrthoDB" id="10433008at2759"/>
<sequence length="381" mass="42074">MWRRLGTRDGIWEPLINQEYGQSMLKRLDITKNLHRFYVGQQRARIACQPLLRSAGGEDETVCCTLPPESFFQPFTWIVEVREVQHQSLVYSTALSLADGEERGRLFTSAGLFVIGKGLQLGIDVKSRLQPARASLGGNAKALPRDRRREGHPGVGGGPDGGRACGEVRVRGRGGGAQAHRCRRVKTGRRSGAWRCEEERETGGGEEMASEEVARSGWGRAMGAGATDTTDNEEEEEEEDGEKEGEQEGRPALLFTLGVYDRERGRSACLVRSRLEAPRPPPWEGRCWDGAFSGPGGGATTVVVLDPTHSLRVAPVVEMGDWADKTFLLRIRVDLQICPCRELEGGTDGCHCPAFKGLGMIHREGAWMLLRDLLVHRLAWF</sequence>
<accession>A0A4D9CXX6</accession>
<protein>
    <submittedName>
        <fullName evidence="2">Uncharacterized protein</fullName>
    </submittedName>
</protein>
<comment type="caution">
    <text evidence="2">The sequence shown here is derived from an EMBL/GenBank/DDBJ whole genome shotgun (WGS) entry which is preliminary data.</text>
</comment>
<evidence type="ECO:0000313" key="3">
    <source>
        <dbReference type="Proteomes" id="UP000355283"/>
    </source>
</evidence>
<dbReference type="Proteomes" id="UP000355283">
    <property type="component" value="Unassembled WGS sequence"/>
</dbReference>
<proteinExistence type="predicted"/>
<evidence type="ECO:0000313" key="2">
    <source>
        <dbReference type="EMBL" id="TFJ84130.1"/>
    </source>
</evidence>
<reference evidence="2 3" key="1">
    <citation type="submission" date="2019-01" db="EMBL/GenBank/DDBJ databases">
        <title>Nuclear Genome Assembly of the Microalgal Biofuel strain Nannochloropsis salina CCMP1776.</title>
        <authorList>
            <person name="Hovde B."/>
        </authorList>
    </citation>
    <scope>NUCLEOTIDE SEQUENCE [LARGE SCALE GENOMIC DNA]</scope>
    <source>
        <strain evidence="2 3">CCMP1776</strain>
    </source>
</reference>
<feature type="compositionally biased region" description="Acidic residues" evidence="1">
    <location>
        <begin position="230"/>
        <end position="243"/>
    </location>
</feature>
<feature type="region of interest" description="Disordered" evidence="1">
    <location>
        <begin position="219"/>
        <end position="249"/>
    </location>
</feature>
<keyword evidence="3" id="KW-1185">Reference proteome</keyword>
<gene>
    <name evidence="2" type="ORF">NSK_004603</name>
</gene>
<feature type="region of interest" description="Disordered" evidence="1">
    <location>
        <begin position="136"/>
        <end position="164"/>
    </location>
</feature>
<dbReference type="AlphaFoldDB" id="A0A4D9CXX6"/>
<feature type="compositionally biased region" description="Gly residues" evidence="1">
    <location>
        <begin position="153"/>
        <end position="164"/>
    </location>
</feature>
<organism evidence="2 3">
    <name type="scientific">Nannochloropsis salina CCMP1776</name>
    <dbReference type="NCBI Taxonomy" id="1027361"/>
    <lineage>
        <taxon>Eukaryota</taxon>
        <taxon>Sar</taxon>
        <taxon>Stramenopiles</taxon>
        <taxon>Ochrophyta</taxon>
        <taxon>Eustigmatophyceae</taxon>
        <taxon>Eustigmatales</taxon>
        <taxon>Monodopsidaceae</taxon>
        <taxon>Microchloropsis</taxon>
        <taxon>Microchloropsis salina</taxon>
    </lineage>
</organism>